<sequence>MKQEKLVGAAGVSDWASIPADVLRYIVGMTQSGKDRFRMILKFPICLMLPGMEKSDNRCFYSISDEIFVELNLLEIKRKRCWGTPFGWLVTCGLDFEIPLFNPLSKSFLEKLILFTSPEGSGSNCIVLVIYTQTLLLAFAKPGDETWTPIDGVNLVTDAIYFKGNFYACRHSEYEEHEDKDEDEDEEDKNNNIRKVYQNVTIEFLIFKLDMHTKSWEKIISLGDSSLFVGNCCSFTIAAADYHGCRSICVYFTDDDSMYCYKTGGSDMGIYDCQILQLDINDEELNLDSDDLREPFPKAKEVQHLLFSSLCPPLWIIPFKYR</sequence>
<dbReference type="EMBL" id="CM017697">
    <property type="protein sequence ID" value="TYH00566.1"/>
    <property type="molecule type" value="Genomic_DNA"/>
</dbReference>
<protein>
    <recommendedName>
        <fullName evidence="1">KIB1-4 beta-propeller domain-containing protein</fullName>
    </recommendedName>
</protein>
<dbReference type="Proteomes" id="UP000323506">
    <property type="component" value="Chromosome A10"/>
</dbReference>
<evidence type="ECO:0000313" key="3">
    <source>
        <dbReference type="Proteomes" id="UP000323506"/>
    </source>
</evidence>
<dbReference type="PANTHER" id="PTHR44259">
    <property type="entry name" value="OS07G0183000 PROTEIN-RELATED"/>
    <property type="match status" value="1"/>
</dbReference>
<evidence type="ECO:0000259" key="1">
    <source>
        <dbReference type="Pfam" id="PF03478"/>
    </source>
</evidence>
<dbReference type="InterPro" id="IPR050942">
    <property type="entry name" value="F-box_BR-signaling"/>
</dbReference>
<keyword evidence="3" id="KW-1185">Reference proteome</keyword>
<feature type="domain" description="KIB1-4 beta-propeller" evidence="1">
    <location>
        <begin position="60"/>
        <end position="272"/>
    </location>
</feature>
<evidence type="ECO:0000313" key="2">
    <source>
        <dbReference type="EMBL" id="TYH00566.1"/>
    </source>
</evidence>
<dbReference type="PANTHER" id="PTHR44259:SF107">
    <property type="entry name" value="F-BOX PROTEIN SKIP23-LIKE"/>
    <property type="match status" value="1"/>
</dbReference>
<dbReference type="Pfam" id="PF03478">
    <property type="entry name" value="Beta-prop_KIB1-4"/>
    <property type="match status" value="1"/>
</dbReference>
<dbReference type="InterPro" id="IPR005174">
    <property type="entry name" value="KIB1-4_b-propeller"/>
</dbReference>
<name>A0A5D2F4L5_GOSDA</name>
<proteinExistence type="predicted"/>
<dbReference type="AlphaFoldDB" id="A0A5D2F4L5"/>
<accession>A0A5D2F4L5</accession>
<reference evidence="2 3" key="1">
    <citation type="submission" date="2019-06" db="EMBL/GenBank/DDBJ databases">
        <title>WGS assembly of Gossypium darwinii.</title>
        <authorList>
            <person name="Chen Z.J."/>
            <person name="Sreedasyam A."/>
            <person name="Ando A."/>
            <person name="Song Q."/>
            <person name="De L."/>
            <person name="Hulse-Kemp A."/>
            <person name="Ding M."/>
            <person name="Ye W."/>
            <person name="Kirkbride R."/>
            <person name="Jenkins J."/>
            <person name="Plott C."/>
            <person name="Lovell J."/>
            <person name="Lin Y.-M."/>
            <person name="Vaughn R."/>
            <person name="Liu B."/>
            <person name="Li W."/>
            <person name="Simpson S."/>
            <person name="Scheffler B."/>
            <person name="Saski C."/>
            <person name="Grover C."/>
            <person name="Hu G."/>
            <person name="Conover J."/>
            <person name="Carlson J."/>
            <person name="Shu S."/>
            <person name="Boston L."/>
            <person name="Williams M."/>
            <person name="Peterson D."/>
            <person name="Mcgee K."/>
            <person name="Jones D."/>
            <person name="Wendel J."/>
            <person name="Stelly D."/>
            <person name="Grimwood J."/>
            <person name="Schmutz J."/>
        </authorList>
    </citation>
    <scope>NUCLEOTIDE SEQUENCE [LARGE SCALE GENOMIC DNA]</scope>
    <source>
        <strain evidence="2">1808015.09</strain>
    </source>
</reference>
<organism evidence="2 3">
    <name type="scientific">Gossypium darwinii</name>
    <name type="common">Darwin's cotton</name>
    <name type="synonym">Gossypium barbadense var. darwinii</name>
    <dbReference type="NCBI Taxonomy" id="34276"/>
    <lineage>
        <taxon>Eukaryota</taxon>
        <taxon>Viridiplantae</taxon>
        <taxon>Streptophyta</taxon>
        <taxon>Embryophyta</taxon>
        <taxon>Tracheophyta</taxon>
        <taxon>Spermatophyta</taxon>
        <taxon>Magnoliopsida</taxon>
        <taxon>eudicotyledons</taxon>
        <taxon>Gunneridae</taxon>
        <taxon>Pentapetalae</taxon>
        <taxon>rosids</taxon>
        <taxon>malvids</taxon>
        <taxon>Malvales</taxon>
        <taxon>Malvaceae</taxon>
        <taxon>Malvoideae</taxon>
        <taxon>Gossypium</taxon>
    </lineage>
</organism>
<gene>
    <name evidence="2" type="ORF">ES288_A10G288500v1</name>
</gene>